<protein>
    <submittedName>
        <fullName evidence="2">Ferredoxin</fullName>
    </submittedName>
</protein>
<keyword evidence="1" id="KW-0732">Signal</keyword>
<dbReference type="PANTHER" id="PTHR37310:SF1">
    <property type="entry name" value="CYTOPLASMIC PROTEIN"/>
    <property type="match status" value="1"/>
</dbReference>
<sequence>MLQRRDLLTGAALLAAGAAQPAAAAAQAHDMKGMDAMPGMAMSMSDCIDHCLASHRRCLETAAYALGQGGALAAPDLIAMLTDCAELCQATANSMLRGSALHPVLCRACAEACDLCAAACSKPRADAPMAQCAETCRVCAAGCRQMSR</sequence>
<gene>
    <name evidence="2" type="ORF">CFHF_18875</name>
</gene>
<dbReference type="Pfam" id="PF03860">
    <property type="entry name" value="Csp"/>
    <property type="match status" value="1"/>
</dbReference>
<dbReference type="Gene3D" id="1.20.1270.360">
    <property type="match status" value="1"/>
</dbReference>
<dbReference type="CDD" id="cd08026">
    <property type="entry name" value="DUF326"/>
    <property type="match status" value="1"/>
</dbReference>
<evidence type="ECO:0000256" key="1">
    <source>
        <dbReference type="SAM" id="SignalP"/>
    </source>
</evidence>
<name>A0A2N5CPX5_9CAUL</name>
<dbReference type="AlphaFoldDB" id="A0A2N5CPX5"/>
<dbReference type="PANTHER" id="PTHR37310">
    <property type="entry name" value="CYTOPLASMIC PROTEIN-RELATED"/>
    <property type="match status" value="1"/>
</dbReference>
<evidence type="ECO:0000313" key="3">
    <source>
        <dbReference type="Proteomes" id="UP000234483"/>
    </source>
</evidence>
<reference evidence="2 3" key="1">
    <citation type="submission" date="2017-12" db="EMBL/GenBank/DDBJ databases">
        <title>The genome sequence of Caulobacter flavus CGMCC1 15093.</title>
        <authorList>
            <person name="Gao J."/>
            <person name="Mao X."/>
            <person name="Sun J."/>
        </authorList>
    </citation>
    <scope>NUCLEOTIDE SEQUENCE [LARGE SCALE GENOMIC DNA]</scope>
    <source>
        <strain evidence="2 3">CGMCC1 15093</strain>
    </source>
</reference>
<dbReference type="Proteomes" id="UP000234483">
    <property type="component" value="Unassembled WGS sequence"/>
</dbReference>
<dbReference type="RefSeq" id="WP_062100023.1">
    <property type="nucleotide sequence ID" value="NZ_PJRQ01000040.1"/>
</dbReference>
<dbReference type="EMBL" id="PJRQ01000040">
    <property type="protein sequence ID" value="PLR09203.1"/>
    <property type="molecule type" value="Genomic_DNA"/>
</dbReference>
<feature type="chain" id="PRO_5014930888" evidence="1">
    <location>
        <begin position="25"/>
        <end position="148"/>
    </location>
</feature>
<dbReference type="PROSITE" id="PS51318">
    <property type="entry name" value="TAT"/>
    <property type="match status" value="1"/>
</dbReference>
<feature type="signal peptide" evidence="1">
    <location>
        <begin position="1"/>
        <end position="24"/>
    </location>
</feature>
<accession>A0A2N5CPX5</accession>
<proteinExistence type="predicted"/>
<dbReference type="InterPro" id="IPR006311">
    <property type="entry name" value="TAT_signal"/>
</dbReference>
<organism evidence="2 3">
    <name type="scientific">Caulobacter flavus</name>
    <dbReference type="NCBI Taxonomy" id="1679497"/>
    <lineage>
        <taxon>Bacteria</taxon>
        <taxon>Pseudomonadati</taxon>
        <taxon>Pseudomonadota</taxon>
        <taxon>Alphaproteobacteria</taxon>
        <taxon>Caulobacterales</taxon>
        <taxon>Caulobacteraceae</taxon>
        <taxon>Caulobacter</taxon>
    </lineage>
</organism>
<evidence type="ECO:0000313" key="2">
    <source>
        <dbReference type="EMBL" id="PLR09203.1"/>
    </source>
</evidence>
<comment type="caution">
    <text evidence="2">The sequence shown here is derived from an EMBL/GenBank/DDBJ whole genome shotgun (WGS) entry which is preliminary data.</text>
</comment>
<dbReference type="InterPro" id="IPR005560">
    <property type="entry name" value="Csp_YhjQ"/>
</dbReference>
<dbReference type="InterPro" id="IPR044543">
    <property type="entry name" value="YHJQ-like"/>
</dbReference>